<dbReference type="EMBL" id="JAUQOO010000003">
    <property type="protein sequence ID" value="MDO7926258.1"/>
    <property type="molecule type" value="Genomic_DNA"/>
</dbReference>
<reference evidence="2 3" key="1">
    <citation type="submission" date="2023-07" db="EMBL/GenBank/DDBJ databases">
        <title>Identification of four novel Pseudomonas species associated with bacterial leaf spot of cucurbits.</title>
        <authorList>
            <person name="Fullem K.R."/>
        </authorList>
    </citation>
    <scope>NUCLEOTIDE SEQUENCE [LARGE SCALE GENOMIC DNA]</scope>
    <source>
        <strain evidence="2 3">KFB 138</strain>
    </source>
</reference>
<dbReference type="Gene3D" id="1.25.40.10">
    <property type="entry name" value="Tetratricopeptide repeat domain"/>
    <property type="match status" value="1"/>
</dbReference>
<dbReference type="InterPro" id="IPR000157">
    <property type="entry name" value="TIR_dom"/>
</dbReference>
<dbReference type="RefSeq" id="WP_304574308.1">
    <property type="nucleotide sequence ID" value="NZ_JAUQOO010000003.1"/>
</dbReference>
<keyword evidence="3" id="KW-1185">Reference proteome</keyword>
<comment type="caution">
    <text evidence="2">The sequence shown here is derived from an EMBL/GenBank/DDBJ whole genome shotgun (WGS) entry which is preliminary data.</text>
</comment>
<dbReference type="SMART" id="SM00255">
    <property type="entry name" value="TIR"/>
    <property type="match status" value="1"/>
</dbReference>
<protein>
    <submittedName>
        <fullName evidence="2">TIR domain-containing protein</fullName>
    </submittedName>
</protein>
<dbReference type="PROSITE" id="PS50104">
    <property type="entry name" value="TIR"/>
    <property type="match status" value="1"/>
</dbReference>
<sequence>MSKAFLSHSSKDKGFVKGVADALGSALCHYDERTFEPTGDSADEILSALEDSEVFVLFLSANSLNSPWVQKEIKYARHMFFEGKITAVAIFPLDKTPRDTLEPWLRPFVVQTLMVQKLVGLRIRSMLIMPDTISSSRFIGRDSELSSLKSMLRDRSVSKPSAVMISGIGGIGKRRLLGRAYEDLYPFIPKHWVQIELGSYEGEAVLYERMLEYFEPLSDWAASLKKLEIFLGLTPAEKTLELARVFSEIEKTKQVVVLIFYNDIVNSDGNLEEWLISAIRASSPSYPVLAVSTVRGPGPRSLASISDIPYLKLNSIEDKDARHLFELLCDDIKVVVPESLTDQVVASVGGHPGLLELSAKLMKAAGAARFRIELSSSDGKSALEEYVEKALENVPLSDAEKSIILLVDELGGATPEDVLFGFTNDQHYEHVSVSLAKLLDYGMLEDSGETLRAASHLRLVIRRWKNHKALQDFLVPVRKNLVSILDQAQDIEGGSYLALRASIAAAIRENGEFSSVLVSKPLLAAQQLRVARKLYDERAFILAAEKAKAAFENRMALSDEGVVEALRILGLVGVRKNNDVLKEFSCTELDRISSGKTRKIAAFIRGFEKRLAGDFRGAEQQLMVALGNGGTGDFHVLRELAASLLEQGRAQEAEQYARGALRIAPTNPFIMDILVACLIDRFRDSVHDQGLKEEIRMLLARLASSDEREQQSFSPRREIGFAMASRRYPEAKSLLDKQKKNSHKIWYRGLLAEWLLRSGESREALITLDGLHRPPQNAGADEELLEFALVRTTKVLALAGSGRFDEAINDYNRNARFLSLKSAEELRKILVEEIARAPGVRSQAVRDFAKR</sequence>
<dbReference type="Gene3D" id="3.40.50.300">
    <property type="entry name" value="P-loop containing nucleotide triphosphate hydrolases"/>
    <property type="match status" value="1"/>
</dbReference>
<organism evidence="2 3">
    <name type="scientific">Pseudomonas serbiensis</name>
    <dbReference type="NCBI Taxonomy" id="3064350"/>
    <lineage>
        <taxon>Bacteria</taxon>
        <taxon>Pseudomonadati</taxon>
        <taxon>Pseudomonadota</taxon>
        <taxon>Gammaproteobacteria</taxon>
        <taxon>Pseudomonadales</taxon>
        <taxon>Pseudomonadaceae</taxon>
        <taxon>Pseudomonas</taxon>
    </lineage>
</organism>
<gene>
    <name evidence="2" type="ORF">Q6A51_05665</name>
</gene>
<dbReference type="Proteomes" id="UP001223016">
    <property type="component" value="Unassembled WGS sequence"/>
</dbReference>
<dbReference type="InterPro" id="IPR027417">
    <property type="entry name" value="P-loop_NTPase"/>
</dbReference>
<proteinExistence type="predicted"/>
<dbReference type="Pfam" id="PF13676">
    <property type="entry name" value="TIR_2"/>
    <property type="match status" value="1"/>
</dbReference>
<dbReference type="Gene3D" id="3.40.50.10140">
    <property type="entry name" value="Toll/interleukin-1 receptor homology (TIR) domain"/>
    <property type="match status" value="1"/>
</dbReference>
<dbReference type="InterPro" id="IPR011990">
    <property type="entry name" value="TPR-like_helical_dom_sf"/>
</dbReference>
<evidence type="ECO:0000313" key="2">
    <source>
        <dbReference type="EMBL" id="MDO7926258.1"/>
    </source>
</evidence>
<dbReference type="SUPFAM" id="SSF48452">
    <property type="entry name" value="TPR-like"/>
    <property type="match status" value="1"/>
</dbReference>
<feature type="domain" description="TIR" evidence="1">
    <location>
        <begin position="1"/>
        <end position="117"/>
    </location>
</feature>
<evidence type="ECO:0000259" key="1">
    <source>
        <dbReference type="PROSITE" id="PS50104"/>
    </source>
</evidence>
<evidence type="ECO:0000313" key="3">
    <source>
        <dbReference type="Proteomes" id="UP001223016"/>
    </source>
</evidence>
<accession>A0ABT9CLB7</accession>
<dbReference type="InterPro" id="IPR035897">
    <property type="entry name" value="Toll_tir_struct_dom_sf"/>
</dbReference>
<name>A0ABT9CLB7_9PSED</name>
<dbReference type="SUPFAM" id="SSF52540">
    <property type="entry name" value="P-loop containing nucleoside triphosphate hydrolases"/>
    <property type="match status" value="1"/>
</dbReference>
<dbReference type="SUPFAM" id="SSF52200">
    <property type="entry name" value="Toll/Interleukin receptor TIR domain"/>
    <property type="match status" value="1"/>
</dbReference>